<dbReference type="GO" id="GO:0016887">
    <property type="term" value="F:ATP hydrolysis activity"/>
    <property type="evidence" value="ECO:0007669"/>
    <property type="project" value="InterPro"/>
</dbReference>
<dbReference type="GO" id="GO:0140570">
    <property type="term" value="P:extraction of mislocalized protein from mitochondrial outer membrane"/>
    <property type="evidence" value="ECO:0000318"/>
    <property type="project" value="GO_Central"/>
</dbReference>
<evidence type="ECO:0000256" key="1">
    <source>
        <dbReference type="ARBA" id="ARBA00004572"/>
    </source>
</evidence>
<dbReference type="STRING" id="10228.B3S5D4"/>
<dbReference type="InterPro" id="IPR027417">
    <property type="entry name" value="P-loop_NTPase"/>
</dbReference>
<dbReference type="RefSeq" id="XP_002115272.1">
    <property type="nucleotide sequence ID" value="XM_002115236.1"/>
</dbReference>
<dbReference type="InterPro" id="IPR003960">
    <property type="entry name" value="ATPase_AAA_CS"/>
</dbReference>
<dbReference type="GeneID" id="6756485"/>
<evidence type="ECO:0000259" key="7">
    <source>
        <dbReference type="SMART" id="SM00382"/>
    </source>
</evidence>
<dbReference type="Proteomes" id="UP000009022">
    <property type="component" value="Unassembled WGS sequence"/>
</dbReference>
<gene>
    <name evidence="8" type="ORF">TRIADDRAFT_59287</name>
</gene>
<dbReference type="Gene3D" id="1.10.8.60">
    <property type="match status" value="1"/>
</dbReference>
<dbReference type="SMART" id="SM00382">
    <property type="entry name" value="AAA"/>
    <property type="match status" value="1"/>
</dbReference>
<dbReference type="Gene3D" id="3.40.50.300">
    <property type="entry name" value="P-loop containing nucleotide triphosphate hydrolases"/>
    <property type="match status" value="1"/>
</dbReference>
<keyword evidence="3" id="KW-0472">Membrane</keyword>
<dbReference type="SUPFAM" id="SSF52540">
    <property type="entry name" value="P-loop containing nucleoside triphosphate hydrolases"/>
    <property type="match status" value="1"/>
</dbReference>
<keyword evidence="4 6" id="KW-0067">ATP-binding</keyword>
<evidence type="ECO:0000256" key="4">
    <source>
        <dbReference type="ARBA" id="ARBA00022840"/>
    </source>
</evidence>
<dbReference type="InParanoid" id="B3S5D4"/>
<dbReference type="InterPro" id="IPR003959">
    <property type="entry name" value="ATPase_AAA_core"/>
</dbReference>
<reference evidence="8 9" key="1">
    <citation type="journal article" date="2008" name="Nature">
        <title>The Trichoplax genome and the nature of placozoans.</title>
        <authorList>
            <person name="Srivastava M."/>
            <person name="Begovic E."/>
            <person name="Chapman J."/>
            <person name="Putnam N.H."/>
            <person name="Hellsten U."/>
            <person name="Kawashima T."/>
            <person name="Kuo A."/>
            <person name="Mitros T."/>
            <person name="Salamov A."/>
            <person name="Carpenter M.L."/>
            <person name="Signorovitch A.Y."/>
            <person name="Moreno M.A."/>
            <person name="Kamm K."/>
            <person name="Grimwood J."/>
            <person name="Schmutz J."/>
            <person name="Shapiro H."/>
            <person name="Grigoriev I.V."/>
            <person name="Buss L.W."/>
            <person name="Schierwater B."/>
            <person name="Dellaporta S.L."/>
            <person name="Rokhsar D.S."/>
        </authorList>
    </citation>
    <scope>NUCLEOTIDE SEQUENCE [LARGE SCALE GENOMIC DNA]</scope>
    <source>
        <strain evidence="8 9">Grell-BS-1999</strain>
    </source>
</reference>
<dbReference type="PANTHER" id="PTHR45644:SF3">
    <property type="entry name" value="FI08533P-RELATED"/>
    <property type="match status" value="1"/>
</dbReference>
<proteinExistence type="inferred from homology"/>
<dbReference type="Pfam" id="PF00004">
    <property type="entry name" value="AAA"/>
    <property type="match status" value="1"/>
</dbReference>
<accession>B3S5D4</accession>
<dbReference type="GO" id="GO:0005741">
    <property type="term" value="C:mitochondrial outer membrane"/>
    <property type="evidence" value="ECO:0000318"/>
    <property type="project" value="GO_Central"/>
</dbReference>
<dbReference type="eggNOG" id="KOG0737">
    <property type="taxonomic scope" value="Eukaryota"/>
</dbReference>
<dbReference type="InterPro" id="IPR003593">
    <property type="entry name" value="AAA+_ATPase"/>
</dbReference>
<keyword evidence="5" id="KW-0496">Mitochondrion</keyword>
<dbReference type="InterPro" id="IPR051701">
    <property type="entry name" value="Mito_OM_Translocase_MSP1"/>
</dbReference>
<comment type="similarity">
    <text evidence="6">Belongs to the AAA ATPase family.</text>
</comment>
<evidence type="ECO:0000256" key="3">
    <source>
        <dbReference type="ARBA" id="ARBA00022787"/>
    </source>
</evidence>
<dbReference type="Pfam" id="PF17862">
    <property type="entry name" value="AAA_lid_3"/>
    <property type="match status" value="1"/>
</dbReference>
<name>B3S5D4_TRIAD</name>
<keyword evidence="3" id="KW-1000">Mitochondrion outer membrane</keyword>
<feature type="domain" description="AAA+ ATPase" evidence="7">
    <location>
        <begin position="128"/>
        <end position="266"/>
    </location>
</feature>
<dbReference type="GO" id="GO:0005524">
    <property type="term" value="F:ATP binding"/>
    <property type="evidence" value="ECO:0007669"/>
    <property type="project" value="UniProtKB-KW"/>
</dbReference>
<keyword evidence="9" id="KW-1185">Reference proteome</keyword>
<dbReference type="EMBL" id="DS985250">
    <property type="protein sequence ID" value="EDV22117.1"/>
    <property type="molecule type" value="Genomic_DNA"/>
</dbReference>
<evidence type="ECO:0000256" key="5">
    <source>
        <dbReference type="ARBA" id="ARBA00023128"/>
    </source>
</evidence>
<dbReference type="OrthoDB" id="10254455at2759"/>
<evidence type="ECO:0000313" key="9">
    <source>
        <dbReference type="Proteomes" id="UP000009022"/>
    </source>
</evidence>
<protein>
    <recommendedName>
        <fullName evidence="7">AAA+ ATPase domain-containing protein</fullName>
    </recommendedName>
</protein>
<dbReference type="PhylomeDB" id="B3S5D4"/>
<evidence type="ECO:0000256" key="6">
    <source>
        <dbReference type="RuleBase" id="RU003651"/>
    </source>
</evidence>
<dbReference type="CTD" id="6756485"/>
<dbReference type="InterPro" id="IPR041569">
    <property type="entry name" value="AAA_lid_3"/>
</dbReference>
<keyword evidence="2 6" id="KW-0547">Nucleotide-binding</keyword>
<dbReference type="KEGG" id="tad:TRIADDRAFT_59287"/>
<dbReference type="AlphaFoldDB" id="B3S5D4"/>
<comment type="subcellular location">
    <subcellularLocation>
        <location evidence="1">Mitochondrion outer membrane</location>
        <topology evidence="1">Single-pass membrane protein</topology>
    </subcellularLocation>
</comment>
<dbReference type="OMA" id="NTNICVL"/>
<sequence>MAFQSLLGKEKTIGNSIIRPLVEIALGCTLAYVVGKWVYELADPTQRAKREAKEMAKNILKNIGLDSSNIKLSDYEMSIASHLVDPKSVNVSWEDIGGLDDVINEILETVVLPFRRQDLFVGSNLLKPPRGVLLYGNPGCGKTMIAKATARAAGCHFINLQISTLTDKWYGESQKLAAAVFSLAYKLQPVIIFVDEIDSFLRARSSNDHEATAMMKAQFMSLWDGLCSDESANIMILGATNRLADVDAAILRRMPARFHIPLPDLACRRQIIGKILKDEKLADDVVLDNIAQCSEGLSGSDLREVCRYAAACRVRDYVNQQENNQSDNILQRTKY</sequence>
<organism evidence="8 9">
    <name type="scientific">Trichoplax adhaerens</name>
    <name type="common">Trichoplax reptans</name>
    <dbReference type="NCBI Taxonomy" id="10228"/>
    <lineage>
        <taxon>Eukaryota</taxon>
        <taxon>Metazoa</taxon>
        <taxon>Placozoa</taxon>
        <taxon>Uniplacotomia</taxon>
        <taxon>Trichoplacea</taxon>
        <taxon>Trichoplacidae</taxon>
        <taxon>Trichoplax</taxon>
    </lineage>
</organism>
<dbReference type="CDD" id="cd19520">
    <property type="entry name" value="RecA-like_ATAD1"/>
    <property type="match status" value="1"/>
</dbReference>
<dbReference type="FunFam" id="3.40.50.300:FF:000538">
    <property type="entry name" value="ATPase family AAA domain-containing protein 1"/>
    <property type="match status" value="1"/>
</dbReference>
<dbReference type="FunCoup" id="B3S5D4">
    <property type="interactions" value="1683"/>
</dbReference>
<evidence type="ECO:0000256" key="2">
    <source>
        <dbReference type="ARBA" id="ARBA00022741"/>
    </source>
</evidence>
<dbReference type="PROSITE" id="PS00674">
    <property type="entry name" value="AAA"/>
    <property type="match status" value="1"/>
</dbReference>
<evidence type="ECO:0000313" key="8">
    <source>
        <dbReference type="EMBL" id="EDV22117.1"/>
    </source>
</evidence>
<dbReference type="HOGENOM" id="CLU_000688_21_14_1"/>
<dbReference type="PANTHER" id="PTHR45644">
    <property type="entry name" value="AAA ATPASE, PUTATIVE (AFU_ORTHOLOGUE AFUA_2G12920)-RELATED-RELATED"/>
    <property type="match status" value="1"/>
</dbReference>